<keyword evidence="5 14" id="KW-0479">Metal-binding</keyword>
<feature type="domain" description="J" evidence="17">
    <location>
        <begin position="6"/>
        <end position="71"/>
    </location>
</feature>
<dbReference type="InterPro" id="IPR036869">
    <property type="entry name" value="J_dom_sf"/>
</dbReference>
<reference evidence="19 20" key="1">
    <citation type="submission" date="2020-01" db="EMBL/GenBank/DDBJ databases">
        <title>Anaeroalcalibacter tamaniensis gen. nov., sp. nov., moderately halophilic strictly anaerobic fermenter bacterium from mud volcano of Taman peninsula.</title>
        <authorList>
            <person name="Frolova A."/>
            <person name="Merkel A.Y."/>
            <person name="Slobodkin A.I."/>
        </authorList>
    </citation>
    <scope>NUCLEOTIDE SEQUENCE [LARGE SCALE GENOMIC DNA]</scope>
    <source>
        <strain evidence="19 20">F-3ap</strain>
    </source>
</reference>
<dbReference type="InterPro" id="IPR012724">
    <property type="entry name" value="DnaJ"/>
</dbReference>
<feature type="binding site" evidence="14">
    <location>
        <position position="194"/>
    </location>
    <ligand>
        <name>Zn(2+)</name>
        <dbReference type="ChEBI" id="CHEBI:29105"/>
        <label>2</label>
    </ligand>
</feature>
<dbReference type="FunFam" id="2.10.230.10:FF:000002">
    <property type="entry name" value="Molecular chaperone DnaJ"/>
    <property type="match status" value="1"/>
</dbReference>
<evidence type="ECO:0000259" key="18">
    <source>
        <dbReference type="PROSITE" id="PS51188"/>
    </source>
</evidence>
<comment type="subunit">
    <text evidence="2 14">Homodimer.</text>
</comment>
<dbReference type="PROSITE" id="PS00636">
    <property type="entry name" value="DNAJ_1"/>
    <property type="match status" value="1"/>
</dbReference>
<dbReference type="PROSITE" id="PS51188">
    <property type="entry name" value="ZF_CR"/>
    <property type="match status" value="1"/>
</dbReference>
<comment type="caution">
    <text evidence="19">The sequence shown here is derived from an EMBL/GenBank/DDBJ whole genome shotgun (WGS) entry which is preliminary data.</text>
</comment>
<evidence type="ECO:0000256" key="16">
    <source>
        <dbReference type="SAM" id="MobiDB-lite"/>
    </source>
</evidence>
<evidence type="ECO:0000256" key="8">
    <source>
        <dbReference type="ARBA" id="ARBA00022833"/>
    </source>
</evidence>
<evidence type="ECO:0000313" key="20">
    <source>
        <dbReference type="Proteomes" id="UP000461585"/>
    </source>
</evidence>
<feature type="binding site" evidence="14">
    <location>
        <position position="168"/>
    </location>
    <ligand>
        <name>Zn(2+)</name>
        <dbReference type="ChEBI" id="CHEBI:29105"/>
        <label>2</label>
    </ligand>
</feature>
<dbReference type="GO" id="GO:0051082">
    <property type="term" value="F:unfolded protein binding"/>
    <property type="evidence" value="ECO:0007669"/>
    <property type="project" value="UniProtKB-UniRule"/>
</dbReference>
<dbReference type="InterPro" id="IPR008971">
    <property type="entry name" value="HSP40/DnaJ_pept-bd"/>
</dbReference>
<feature type="binding site" evidence="14">
    <location>
        <position position="154"/>
    </location>
    <ligand>
        <name>Zn(2+)</name>
        <dbReference type="ChEBI" id="CHEBI:29105"/>
        <label>1</label>
    </ligand>
</feature>
<sequence>MAEKKDYYEILGVSKSATEAEIKKAYRTLAKKYHPDSNQGDTEAEHKFKEASEAYEVLSDKEKRAKYDQFGHAAFSQGGGPGGFSGGFDFGDMGDIFGDMFGDFFGGGGRRGQAGNMPQKGENLRASLELEFEEAVFGVEKDIMMTVSDPCDHCHGTGAKEGTHPETCTQCGGSGQVRYNQQTILGTVQSIRTCPTCQGTGKVIRDKCTYCGGTGFTRQKKKINVSIPAGIDHGQTIRLKGKGEPGRNGGPRGDVLLTIYVKEHALFDRNGYDIYYTMPISIVQAALGAELEVPTLDGPVKYDIQAGTQTHTKFRLRGKGVPNLSHNKVRGDQYVTVVVQTPKNMTEQQKDLLRQFEEASKGNAEETAGTGNGKKKKGFFR</sequence>
<feature type="repeat" description="CXXCXGXG motif" evidence="14">
    <location>
        <begin position="168"/>
        <end position="175"/>
    </location>
</feature>
<dbReference type="Gene3D" id="2.10.230.10">
    <property type="entry name" value="Heat shock protein DnaJ, cysteine-rich domain"/>
    <property type="match status" value="1"/>
</dbReference>
<name>A0A7X5HWZ2_9FIRM</name>
<dbReference type="Pfam" id="PF00226">
    <property type="entry name" value="DnaJ"/>
    <property type="match status" value="1"/>
</dbReference>
<dbReference type="AlphaFoldDB" id="A0A7X5HWZ2"/>
<feature type="zinc finger region" description="CR-type" evidence="15">
    <location>
        <begin position="138"/>
        <end position="220"/>
    </location>
</feature>
<organism evidence="19 20">
    <name type="scientific">Anaerotalea alkaliphila</name>
    <dbReference type="NCBI Taxonomy" id="2662126"/>
    <lineage>
        <taxon>Bacteria</taxon>
        <taxon>Bacillati</taxon>
        <taxon>Bacillota</taxon>
        <taxon>Clostridia</taxon>
        <taxon>Eubacteriales</taxon>
        <taxon>Anaerotalea</taxon>
    </lineage>
</organism>
<comment type="domain">
    <text evidence="14">The J domain is necessary and sufficient to stimulate DnaK ATPase activity. Zinc center 1 plays an important role in the autonomous, DnaK-independent chaperone activity of DnaJ. Zinc center 2 is essential for interaction with DnaK and for DnaJ activity.</text>
</comment>
<evidence type="ECO:0000313" key="19">
    <source>
        <dbReference type="EMBL" id="NDL68214.1"/>
    </source>
</evidence>
<dbReference type="PROSITE" id="PS50076">
    <property type="entry name" value="DNAJ_2"/>
    <property type="match status" value="1"/>
</dbReference>
<dbReference type="GO" id="GO:0006260">
    <property type="term" value="P:DNA replication"/>
    <property type="evidence" value="ECO:0007669"/>
    <property type="project" value="UniProtKB-KW"/>
</dbReference>
<keyword evidence="3 14" id="KW-0963">Cytoplasm</keyword>
<feature type="repeat" description="CXXCXGXG motif" evidence="14">
    <location>
        <begin position="208"/>
        <end position="215"/>
    </location>
</feature>
<comment type="subcellular location">
    <subcellularLocation>
        <location evidence="1 14">Cytoplasm</location>
    </subcellularLocation>
</comment>
<evidence type="ECO:0000256" key="5">
    <source>
        <dbReference type="ARBA" id="ARBA00022723"/>
    </source>
</evidence>
<feature type="binding site" evidence="14">
    <location>
        <position position="197"/>
    </location>
    <ligand>
        <name>Zn(2+)</name>
        <dbReference type="ChEBI" id="CHEBI:29105"/>
        <label>2</label>
    </ligand>
</feature>
<comment type="similarity">
    <text evidence="12 14">Belongs to the DnaJ family.</text>
</comment>
<dbReference type="InterPro" id="IPR001305">
    <property type="entry name" value="HSP_DnaJ_Cys-rich_dom"/>
</dbReference>
<protein>
    <recommendedName>
        <fullName evidence="13 14">Chaperone protein DnaJ</fullName>
    </recommendedName>
</protein>
<dbReference type="EMBL" id="JAAEEH010000031">
    <property type="protein sequence ID" value="NDL68214.1"/>
    <property type="molecule type" value="Genomic_DNA"/>
</dbReference>
<keyword evidence="20" id="KW-1185">Reference proteome</keyword>
<dbReference type="FunFam" id="1.10.287.110:FF:000034">
    <property type="entry name" value="Chaperone protein DnaJ"/>
    <property type="match status" value="1"/>
</dbReference>
<dbReference type="GO" id="GO:0005524">
    <property type="term" value="F:ATP binding"/>
    <property type="evidence" value="ECO:0007669"/>
    <property type="project" value="InterPro"/>
</dbReference>
<feature type="domain" description="CR-type" evidence="18">
    <location>
        <begin position="138"/>
        <end position="220"/>
    </location>
</feature>
<dbReference type="FunFam" id="2.60.260.20:FF:000004">
    <property type="entry name" value="Molecular chaperone DnaJ"/>
    <property type="match status" value="1"/>
</dbReference>
<keyword evidence="9 14" id="KW-0346">Stress response</keyword>
<keyword evidence="8 14" id="KW-0862">Zinc</keyword>
<evidence type="ECO:0000256" key="12">
    <source>
        <dbReference type="ARBA" id="ARBA00061004"/>
    </source>
</evidence>
<keyword evidence="10 14" id="KW-0143">Chaperone</keyword>
<evidence type="ECO:0000259" key="17">
    <source>
        <dbReference type="PROSITE" id="PS50076"/>
    </source>
</evidence>
<dbReference type="Pfam" id="PF00684">
    <property type="entry name" value="DnaJ_CXXCXGXG"/>
    <property type="match status" value="1"/>
</dbReference>
<evidence type="ECO:0000256" key="1">
    <source>
        <dbReference type="ARBA" id="ARBA00004496"/>
    </source>
</evidence>
<dbReference type="GO" id="GO:0008270">
    <property type="term" value="F:zinc ion binding"/>
    <property type="evidence" value="ECO:0007669"/>
    <property type="project" value="UniProtKB-UniRule"/>
</dbReference>
<keyword evidence="7 14" id="KW-0863">Zinc-finger</keyword>
<accession>A0A7X5HWZ2</accession>
<dbReference type="CDD" id="cd10747">
    <property type="entry name" value="DnaJ_C"/>
    <property type="match status" value="1"/>
</dbReference>
<dbReference type="Gene3D" id="1.10.287.110">
    <property type="entry name" value="DnaJ domain"/>
    <property type="match status" value="1"/>
</dbReference>
<keyword evidence="4 14" id="KW-0235">DNA replication</keyword>
<dbReference type="GO" id="GO:0005737">
    <property type="term" value="C:cytoplasm"/>
    <property type="evidence" value="ECO:0007669"/>
    <property type="project" value="UniProtKB-SubCell"/>
</dbReference>
<dbReference type="CDD" id="cd06257">
    <property type="entry name" value="DnaJ"/>
    <property type="match status" value="1"/>
</dbReference>
<dbReference type="SUPFAM" id="SSF46565">
    <property type="entry name" value="Chaperone J-domain"/>
    <property type="match status" value="1"/>
</dbReference>
<evidence type="ECO:0000256" key="3">
    <source>
        <dbReference type="ARBA" id="ARBA00022490"/>
    </source>
</evidence>
<dbReference type="RefSeq" id="WP_162370939.1">
    <property type="nucleotide sequence ID" value="NZ_JAAEEH010000031.1"/>
</dbReference>
<dbReference type="Gene3D" id="2.60.260.20">
    <property type="entry name" value="Urease metallochaperone UreE, N-terminal domain"/>
    <property type="match status" value="2"/>
</dbReference>
<feature type="binding site" evidence="14">
    <location>
        <position position="171"/>
    </location>
    <ligand>
        <name>Zn(2+)</name>
        <dbReference type="ChEBI" id="CHEBI:29105"/>
        <label>2</label>
    </ligand>
</feature>
<dbReference type="SMART" id="SM00271">
    <property type="entry name" value="DnaJ"/>
    <property type="match status" value="1"/>
</dbReference>
<dbReference type="CDD" id="cd10719">
    <property type="entry name" value="DnaJ_zf"/>
    <property type="match status" value="1"/>
</dbReference>
<proteinExistence type="inferred from homology"/>
<feature type="region of interest" description="Disordered" evidence="16">
    <location>
        <begin position="359"/>
        <end position="381"/>
    </location>
</feature>
<evidence type="ECO:0000256" key="6">
    <source>
        <dbReference type="ARBA" id="ARBA00022737"/>
    </source>
</evidence>
<dbReference type="GO" id="GO:0009408">
    <property type="term" value="P:response to heat"/>
    <property type="evidence" value="ECO:0007669"/>
    <property type="project" value="InterPro"/>
</dbReference>
<comment type="cofactor">
    <cofactor evidence="14">
        <name>Zn(2+)</name>
        <dbReference type="ChEBI" id="CHEBI:29105"/>
    </cofactor>
    <text evidence="14">Binds 2 Zn(2+) ions per monomer.</text>
</comment>
<evidence type="ECO:0000256" key="2">
    <source>
        <dbReference type="ARBA" id="ARBA00011738"/>
    </source>
</evidence>
<dbReference type="InterPro" id="IPR036410">
    <property type="entry name" value="HSP_DnaJ_Cys-rich_dom_sf"/>
</dbReference>
<feature type="binding site" evidence="14">
    <location>
        <position position="151"/>
    </location>
    <ligand>
        <name>Zn(2+)</name>
        <dbReference type="ChEBI" id="CHEBI:29105"/>
        <label>1</label>
    </ligand>
</feature>
<feature type="binding site" evidence="14">
    <location>
        <position position="211"/>
    </location>
    <ligand>
        <name>Zn(2+)</name>
        <dbReference type="ChEBI" id="CHEBI:29105"/>
        <label>1</label>
    </ligand>
</feature>
<feature type="repeat" description="CXXCXGXG motif" evidence="14">
    <location>
        <begin position="151"/>
        <end position="158"/>
    </location>
</feature>
<dbReference type="InterPro" id="IPR018253">
    <property type="entry name" value="DnaJ_domain_CS"/>
</dbReference>
<dbReference type="Proteomes" id="UP000461585">
    <property type="component" value="Unassembled WGS sequence"/>
</dbReference>
<evidence type="ECO:0000256" key="11">
    <source>
        <dbReference type="ARBA" id="ARBA00053423"/>
    </source>
</evidence>
<gene>
    <name evidence="14 19" type="primary">dnaJ</name>
    <name evidence="19" type="ORF">GXN74_10720</name>
</gene>
<evidence type="ECO:0000256" key="7">
    <source>
        <dbReference type="ARBA" id="ARBA00022771"/>
    </source>
</evidence>
<evidence type="ECO:0000256" key="13">
    <source>
        <dbReference type="ARBA" id="ARBA00067609"/>
    </source>
</evidence>
<dbReference type="PRINTS" id="PR00625">
    <property type="entry name" value="JDOMAIN"/>
</dbReference>
<evidence type="ECO:0000256" key="14">
    <source>
        <dbReference type="HAMAP-Rule" id="MF_01152"/>
    </source>
</evidence>
<feature type="repeat" description="CXXCXGXG motif" evidence="14">
    <location>
        <begin position="194"/>
        <end position="201"/>
    </location>
</feature>
<dbReference type="NCBIfam" id="NF008035">
    <property type="entry name" value="PRK10767.1"/>
    <property type="match status" value="1"/>
</dbReference>
<dbReference type="InterPro" id="IPR002939">
    <property type="entry name" value="DnaJ_C"/>
</dbReference>
<dbReference type="GO" id="GO:0031072">
    <property type="term" value="F:heat shock protein binding"/>
    <property type="evidence" value="ECO:0007669"/>
    <property type="project" value="InterPro"/>
</dbReference>
<dbReference type="SUPFAM" id="SSF57938">
    <property type="entry name" value="DnaJ/Hsp40 cysteine-rich domain"/>
    <property type="match status" value="1"/>
</dbReference>
<comment type="function">
    <text evidence="11 14">Participates actively in the response to hyperosmotic and heat shock by preventing the aggregation of stress-denatured proteins and by disaggregating proteins, also in an autonomous, DnaK-independent fashion. Unfolded proteins bind initially to DnaJ; upon interaction with the DnaJ-bound protein, DnaK hydrolyzes its bound ATP, resulting in the formation of a stable complex. GrpE releases ADP from DnaK; ATP binding to DnaK triggers the release of the substrate protein, thus completing the reaction cycle. Several rounds of ATP-dependent interactions between DnaJ, DnaK and GrpE are required for fully efficient folding. Also involved, together with DnaK and GrpE, in the DNA replication of plasmids through activation of initiation proteins.</text>
</comment>
<dbReference type="PANTHER" id="PTHR43096">
    <property type="entry name" value="DNAJ HOMOLOG 1, MITOCHONDRIAL-RELATED"/>
    <property type="match status" value="1"/>
</dbReference>
<dbReference type="HAMAP" id="MF_01152">
    <property type="entry name" value="DnaJ"/>
    <property type="match status" value="1"/>
</dbReference>
<dbReference type="Pfam" id="PF01556">
    <property type="entry name" value="DnaJ_C"/>
    <property type="match status" value="1"/>
</dbReference>
<feature type="binding site" evidence="14">
    <location>
        <position position="208"/>
    </location>
    <ligand>
        <name>Zn(2+)</name>
        <dbReference type="ChEBI" id="CHEBI:29105"/>
        <label>1</label>
    </ligand>
</feature>
<evidence type="ECO:0000256" key="9">
    <source>
        <dbReference type="ARBA" id="ARBA00023016"/>
    </source>
</evidence>
<dbReference type="PANTHER" id="PTHR43096:SF48">
    <property type="entry name" value="CHAPERONE PROTEIN DNAJ"/>
    <property type="match status" value="1"/>
</dbReference>
<keyword evidence="6 14" id="KW-0677">Repeat</keyword>
<evidence type="ECO:0000256" key="4">
    <source>
        <dbReference type="ARBA" id="ARBA00022705"/>
    </source>
</evidence>
<dbReference type="InterPro" id="IPR001623">
    <property type="entry name" value="DnaJ_domain"/>
</dbReference>
<dbReference type="NCBIfam" id="TIGR02349">
    <property type="entry name" value="DnaJ_bact"/>
    <property type="match status" value="1"/>
</dbReference>
<evidence type="ECO:0000256" key="15">
    <source>
        <dbReference type="PROSITE-ProRule" id="PRU00546"/>
    </source>
</evidence>
<dbReference type="SUPFAM" id="SSF49493">
    <property type="entry name" value="HSP40/DnaJ peptide-binding domain"/>
    <property type="match status" value="2"/>
</dbReference>
<evidence type="ECO:0000256" key="10">
    <source>
        <dbReference type="ARBA" id="ARBA00023186"/>
    </source>
</evidence>
<dbReference type="GO" id="GO:0042026">
    <property type="term" value="P:protein refolding"/>
    <property type="evidence" value="ECO:0007669"/>
    <property type="project" value="TreeGrafter"/>
</dbReference>